<keyword evidence="3" id="KW-0436">Ligase</keyword>
<dbReference type="Gene3D" id="3.40.50.12780">
    <property type="entry name" value="N-terminal domain of ligase-like"/>
    <property type="match status" value="1"/>
</dbReference>
<reference evidence="8 9" key="1">
    <citation type="journal article" date="2021" name="BMC Biol.">
        <title>Horizontally acquired antibacterial genes associated with adaptive radiation of ladybird beetles.</title>
        <authorList>
            <person name="Li H.S."/>
            <person name="Tang X.F."/>
            <person name="Huang Y.H."/>
            <person name="Xu Z.Y."/>
            <person name="Chen M.L."/>
            <person name="Du X.Y."/>
            <person name="Qiu B.Y."/>
            <person name="Chen P.T."/>
            <person name="Zhang W."/>
            <person name="Slipinski A."/>
            <person name="Escalona H.E."/>
            <person name="Waterhouse R.M."/>
            <person name="Zwick A."/>
            <person name="Pang H."/>
        </authorList>
    </citation>
    <scope>NUCLEOTIDE SEQUENCE [LARGE SCALE GENOMIC DNA]</scope>
    <source>
        <strain evidence="8">SYSU2018</strain>
    </source>
</reference>
<dbReference type="EMBL" id="JABFTP020000083">
    <property type="protein sequence ID" value="KAL3275022.1"/>
    <property type="molecule type" value="Genomic_DNA"/>
</dbReference>
<evidence type="ECO:0000256" key="4">
    <source>
        <dbReference type="ARBA" id="ARBA00023140"/>
    </source>
</evidence>
<organism evidence="8 9">
    <name type="scientific">Cryptolaemus montrouzieri</name>
    <dbReference type="NCBI Taxonomy" id="559131"/>
    <lineage>
        <taxon>Eukaryota</taxon>
        <taxon>Metazoa</taxon>
        <taxon>Ecdysozoa</taxon>
        <taxon>Arthropoda</taxon>
        <taxon>Hexapoda</taxon>
        <taxon>Insecta</taxon>
        <taxon>Pterygota</taxon>
        <taxon>Neoptera</taxon>
        <taxon>Endopterygota</taxon>
        <taxon>Coleoptera</taxon>
        <taxon>Polyphaga</taxon>
        <taxon>Cucujiformia</taxon>
        <taxon>Coccinelloidea</taxon>
        <taxon>Coccinellidae</taxon>
        <taxon>Scymninae</taxon>
        <taxon>Scymnini</taxon>
        <taxon>Cryptolaemus</taxon>
    </lineage>
</organism>
<dbReference type="AlphaFoldDB" id="A0ABD2N939"/>
<evidence type="ECO:0000259" key="7">
    <source>
        <dbReference type="Pfam" id="PF13193"/>
    </source>
</evidence>
<keyword evidence="4" id="KW-0576">Peroxisome</keyword>
<dbReference type="PROSITE" id="PS00455">
    <property type="entry name" value="AMP_BINDING"/>
    <property type="match status" value="1"/>
</dbReference>
<feature type="domain" description="AMP-dependent synthetase/ligase" evidence="6">
    <location>
        <begin position="34"/>
        <end position="396"/>
    </location>
</feature>
<evidence type="ECO:0008006" key="10">
    <source>
        <dbReference type="Google" id="ProtNLM"/>
    </source>
</evidence>
<dbReference type="InterPro" id="IPR042099">
    <property type="entry name" value="ANL_N_sf"/>
</dbReference>
<evidence type="ECO:0000313" key="9">
    <source>
        <dbReference type="Proteomes" id="UP001516400"/>
    </source>
</evidence>
<evidence type="ECO:0000256" key="1">
    <source>
        <dbReference type="ARBA" id="ARBA00004275"/>
    </source>
</evidence>
<comment type="subcellular location">
    <subcellularLocation>
        <location evidence="1">Peroxisome</location>
    </subcellularLocation>
</comment>
<dbReference type="Pfam" id="PF13193">
    <property type="entry name" value="AMP-binding_C"/>
    <property type="match status" value="1"/>
</dbReference>
<protein>
    <recommendedName>
        <fullName evidence="10">Luciferin 4-monooxygenase</fullName>
    </recommendedName>
</protein>
<proteinExistence type="inferred from homology"/>
<dbReference type="InterPro" id="IPR045851">
    <property type="entry name" value="AMP-bd_C_sf"/>
</dbReference>
<evidence type="ECO:0000256" key="5">
    <source>
        <dbReference type="SAM" id="MobiDB-lite"/>
    </source>
</evidence>
<evidence type="ECO:0000256" key="2">
    <source>
        <dbReference type="ARBA" id="ARBA00006432"/>
    </source>
</evidence>
<gene>
    <name evidence="8" type="ORF">HHI36_019794</name>
</gene>
<dbReference type="Pfam" id="PF00501">
    <property type="entry name" value="AMP-binding"/>
    <property type="match status" value="1"/>
</dbReference>
<dbReference type="GO" id="GO:0005777">
    <property type="term" value="C:peroxisome"/>
    <property type="evidence" value="ECO:0007669"/>
    <property type="project" value="UniProtKB-SubCell"/>
</dbReference>
<dbReference type="InterPro" id="IPR000873">
    <property type="entry name" value="AMP-dep_synth/lig_dom"/>
</dbReference>
<accession>A0ABD2N939</accession>
<dbReference type="InterPro" id="IPR025110">
    <property type="entry name" value="AMP-bd_C"/>
</dbReference>
<dbReference type="Gene3D" id="3.30.300.30">
    <property type="match status" value="1"/>
</dbReference>
<sequence length="536" mass="60434">MEDNPHDNHPFIIKTGDEPPAPGHGLGYEIFHGMKKYPENIAQYVAETGESQTYEELLDNCIRVAINLQKENLEEKDIVGLCVGNHKHACVPYTAGLFIGKIVTAMDPDVIPTEKAKMLQKVTPKILFVDENVIQNIEESLKIANLNIKLVVIGENTHGHRSYKEYLDAADNDIETFQPVRLDSNKDTAVIFFSSGTTGVPKGICLSHFSILSNINRIPFPVIIVFSELHWISYANLVLRAFKNGTARVLMENFDMEKVWRAIDRYRVTHFFAPVFQAADFAKFPKPADVDISCLKSIMCGGSKLQPETFLTLKKLYPEVHIVQLYGLTEIGGLALSFNMRNPIHRELQLKKPGSCGTTVDGLWYKIVDPDTEEILGPNKPGELRLKSKLGMIGYHNKDSSGEYDSDGWLKTGDVFQYDEDHCFYVVDRIKDFIKYRCWAISSSTLEHVLMSHPAVDKAAVIGIPHDDESDFPMGIVTLEKGCEVDPKALETYVEERVSDRQRLRAGVKILKDIPITSTGKIQKRLLRKMAIEKHI</sequence>
<comment type="caution">
    <text evidence="8">The sequence shown here is derived from an EMBL/GenBank/DDBJ whole genome shotgun (WGS) entry which is preliminary data.</text>
</comment>
<evidence type="ECO:0000259" key="6">
    <source>
        <dbReference type="Pfam" id="PF00501"/>
    </source>
</evidence>
<dbReference type="PANTHER" id="PTHR24096">
    <property type="entry name" value="LONG-CHAIN-FATTY-ACID--COA LIGASE"/>
    <property type="match status" value="1"/>
</dbReference>
<evidence type="ECO:0000313" key="8">
    <source>
        <dbReference type="EMBL" id="KAL3275022.1"/>
    </source>
</evidence>
<keyword evidence="9" id="KW-1185">Reference proteome</keyword>
<dbReference type="SUPFAM" id="SSF56801">
    <property type="entry name" value="Acetyl-CoA synthetase-like"/>
    <property type="match status" value="1"/>
</dbReference>
<dbReference type="Proteomes" id="UP001516400">
    <property type="component" value="Unassembled WGS sequence"/>
</dbReference>
<feature type="region of interest" description="Disordered" evidence="5">
    <location>
        <begin position="1"/>
        <end position="24"/>
    </location>
</feature>
<dbReference type="InterPro" id="IPR020845">
    <property type="entry name" value="AMP-binding_CS"/>
</dbReference>
<evidence type="ECO:0000256" key="3">
    <source>
        <dbReference type="ARBA" id="ARBA00022598"/>
    </source>
</evidence>
<dbReference type="GO" id="GO:0016874">
    <property type="term" value="F:ligase activity"/>
    <property type="evidence" value="ECO:0007669"/>
    <property type="project" value="UniProtKB-KW"/>
</dbReference>
<name>A0ABD2N939_9CUCU</name>
<dbReference type="PANTHER" id="PTHR24096:SF149">
    <property type="entry name" value="AMP-BINDING DOMAIN-CONTAINING PROTEIN-RELATED"/>
    <property type="match status" value="1"/>
</dbReference>
<feature type="domain" description="AMP-binding enzyme C-terminal" evidence="7">
    <location>
        <begin position="446"/>
        <end position="521"/>
    </location>
</feature>
<comment type="similarity">
    <text evidence="2">Belongs to the ATP-dependent AMP-binding enzyme family.</text>
</comment>